<dbReference type="EMBL" id="CP066690">
    <property type="protein sequence ID" value="QQG45418.1"/>
    <property type="molecule type" value="Genomic_DNA"/>
</dbReference>
<evidence type="ECO:0000313" key="1">
    <source>
        <dbReference type="EMBL" id="QQG45418.1"/>
    </source>
</evidence>
<name>A0A7T5RJU2_9BACT</name>
<organism evidence="1 2">
    <name type="scientific">Candidatus Sungiibacteriota bacterium</name>
    <dbReference type="NCBI Taxonomy" id="2750080"/>
    <lineage>
        <taxon>Bacteria</taxon>
        <taxon>Candidatus Sungiibacteriota</taxon>
    </lineage>
</organism>
<dbReference type="Proteomes" id="UP000595618">
    <property type="component" value="Chromosome"/>
</dbReference>
<sequence>MGLTFSYYQRARTLLKKIIITTLSEGEIKYFAVLRPDDQAFYPDFIFQLKDGSIGILDIKSGRTAETGDAAPRAEALQRFITKQNKSGKKLIGGIAIYVNGTWRYNDNEKYEYNPKDLSKWKVLDL</sequence>
<reference evidence="1 2" key="1">
    <citation type="submission" date="2020-07" db="EMBL/GenBank/DDBJ databases">
        <title>Huge and variable diversity of episymbiotic CPR bacteria and DPANN archaea in groundwater ecosystems.</title>
        <authorList>
            <person name="He C.Y."/>
            <person name="Keren R."/>
            <person name="Whittaker M."/>
            <person name="Farag I.F."/>
            <person name="Doudna J."/>
            <person name="Cate J.H.D."/>
            <person name="Banfield J.F."/>
        </authorList>
    </citation>
    <scope>NUCLEOTIDE SEQUENCE [LARGE SCALE GENOMIC DNA]</scope>
    <source>
        <strain evidence="1">NC_groundwater_541_Ag_S-0.1um_46_50</strain>
    </source>
</reference>
<accession>A0A7T5RJU2</accession>
<proteinExistence type="predicted"/>
<gene>
    <name evidence="1" type="ORF">HYW89_00575</name>
</gene>
<evidence type="ECO:0000313" key="2">
    <source>
        <dbReference type="Proteomes" id="UP000595618"/>
    </source>
</evidence>
<dbReference type="AlphaFoldDB" id="A0A7T5RJU2"/>
<protein>
    <submittedName>
        <fullName evidence="1">Uncharacterized protein</fullName>
    </submittedName>
</protein>